<feature type="domain" description="Protein kinase" evidence="4">
    <location>
        <begin position="345"/>
        <end position="648"/>
    </location>
</feature>
<evidence type="ECO:0000259" key="4">
    <source>
        <dbReference type="PROSITE" id="PS50011"/>
    </source>
</evidence>
<organism evidence="5 6">
    <name type="scientific">Purpureocillium lilacinum</name>
    <name type="common">Paecilomyces lilacinus</name>
    <dbReference type="NCBI Taxonomy" id="33203"/>
    <lineage>
        <taxon>Eukaryota</taxon>
        <taxon>Fungi</taxon>
        <taxon>Dikarya</taxon>
        <taxon>Ascomycota</taxon>
        <taxon>Pezizomycotina</taxon>
        <taxon>Sordariomycetes</taxon>
        <taxon>Hypocreomycetidae</taxon>
        <taxon>Hypocreales</taxon>
        <taxon>Ophiocordycipitaceae</taxon>
        <taxon>Purpureocillium</taxon>
    </lineage>
</organism>
<keyword evidence="6" id="KW-1185">Reference proteome</keyword>
<sequence>MSANQSADDLRLRPRSGSRPSLNDTQGYYSPASPPLGSGSTTIPHSDGFISNYIAQQQTYNNSSHLERGSTTQPHPDEYIRARRDALRNPPPTTVPRADGRIQGGGLPLQQDNHSSISRLEIAAFDRGAELPHTPTATSIEDLMRLTSLSSNVRAIVSAPEGLRQPSLDDSAIEQREIGGDIFKRVLCVTQSSRTAFFSLEFREIRCDFYYDTAGDGLAITNRGTIPVLVRPFAEGQPDDGQQRQLVPRAAYTLPPGPWRVSTAQGEEQWIDIVLRSRGFVVCKSVPLRAQIGSKRPIHGLLESGAKRARVDVSGTDHRVILSANNSNNTVAVVTSGHPAADLKLGETLTIGSPANGGTIARTGVKPGSESYSLVHLRHIAIHKQSCCVFRADHDVWGSLAVKVIRNSSYPSHLSVCKIAQMWAREESLMRRVSHPSIIKILESDARLHTIYMEYLQSPDLLAMRNTTVRGRHMFSGTSEVAERVLDDIASALEYLQKQQILHNDIKPGNIIYTGLDRGAVLIDFGLASTPTDPVCNGGTPWYVPEELLQNQRGFKSDVFALGVTLLYLLKKTPAPDLSEQGWAIANILKDVSQLELMNKWLGKVERLVNELQVTGIEAVTRAALERDPDRRISARQIMEMRRGRAQLCTASR</sequence>
<dbReference type="Pfam" id="PF00069">
    <property type="entry name" value="Pkinase"/>
    <property type="match status" value="1"/>
</dbReference>
<protein>
    <recommendedName>
        <fullName evidence="4">Protein kinase domain-containing protein</fullName>
    </recommendedName>
</protein>
<dbReference type="PROSITE" id="PS00108">
    <property type="entry name" value="PROTEIN_KINASE_ST"/>
    <property type="match status" value="1"/>
</dbReference>
<dbReference type="InterPro" id="IPR011009">
    <property type="entry name" value="Kinase-like_dom_sf"/>
</dbReference>
<evidence type="ECO:0000256" key="1">
    <source>
        <dbReference type="ARBA" id="ARBA00022741"/>
    </source>
</evidence>
<dbReference type="PROSITE" id="PS50011">
    <property type="entry name" value="PROTEIN_KINASE_DOM"/>
    <property type="match status" value="1"/>
</dbReference>
<dbReference type="PANTHER" id="PTHR24346:SF30">
    <property type="entry name" value="MATERNAL EMBRYONIC LEUCINE ZIPPER KINASE"/>
    <property type="match status" value="1"/>
</dbReference>
<keyword evidence="1" id="KW-0547">Nucleotide-binding</keyword>
<name>A0ABR0BFY7_PURLI</name>
<feature type="region of interest" description="Disordered" evidence="3">
    <location>
        <begin position="1"/>
        <end position="44"/>
    </location>
</feature>
<dbReference type="SMART" id="SM00220">
    <property type="entry name" value="S_TKc"/>
    <property type="match status" value="1"/>
</dbReference>
<keyword evidence="2" id="KW-0067">ATP-binding</keyword>
<evidence type="ECO:0000313" key="5">
    <source>
        <dbReference type="EMBL" id="KAK4074911.1"/>
    </source>
</evidence>
<dbReference type="PANTHER" id="PTHR24346">
    <property type="entry name" value="MAP/MICROTUBULE AFFINITY-REGULATING KINASE"/>
    <property type="match status" value="1"/>
</dbReference>
<reference evidence="5 6" key="1">
    <citation type="journal article" date="2024" name="Microbiol. Resour. Announc.">
        <title>Genome annotations for the ascomycete fungi Trichoderma harzianum, Trichoderma aggressivum, and Purpureocillium lilacinum.</title>
        <authorList>
            <person name="Beijen E.P.W."/>
            <person name="Ohm R.A."/>
        </authorList>
    </citation>
    <scope>NUCLEOTIDE SEQUENCE [LARGE SCALE GENOMIC DNA]</scope>
    <source>
        <strain evidence="5 6">CBS 150709</strain>
    </source>
</reference>
<proteinExistence type="predicted"/>
<dbReference type="InterPro" id="IPR000719">
    <property type="entry name" value="Prot_kinase_dom"/>
</dbReference>
<dbReference type="InterPro" id="IPR008271">
    <property type="entry name" value="Ser/Thr_kinase_AS"/>
</dbReference>
<evidence type="ECO:0000256" key="2">
    <source>
        <dbReference type="ARBA" id="ARBA00022840"/>
    </source>
</evidence>
<dbReference type="EMBL" id="JAWRVI010000138">
    <property type="protein sequence ID" value="KAK4074911.1"/>
    <property type="molecule type" value="Genomic_DNA"/>
</dbReference>
<dbReference type="Proteomes" id="UP001287286">
    <property type="component" value="Unassembled WGS sequence"/>
</dbReference>
<accession>A0ABR0BFY7</accession>
<evidence type="ECO:0000313" key="6">
    <source>
        <dbReference type="Proteomes" id="UP001287286"/>
    </source>
</evidence>
<dbReference type="Gene3D" id="1.10.510.10">
    <property type="entry name" value="Transferase(Phosphotransferase) domain 1"/>
    <property type="match status" value="1"/>
</dbReference>
<feature type="region of interest" description="Disordered" evidence="3">
    <location>
        <begin position="83"/>
        <end position="112"/>
    </location>
</feature>
<evidence type="ECO:0000256" key="3">
    <source>
        <dbReference type="SAM" id="MobiDB-lite"/>
    </source>
</evidence>
<gene>
    <name evidence="5" type="ORF">Purlil1_12842</name>
</gene>
<dbReference type="CDD" id="cd00180">
    <property type="entry name" value="PKc"/>
    <property type="match status" value="1"/>
</dbReference>
<dbReference type="SUPFAM" id="SSF56112">
    <property type="entry name" value="Protein kinase-like (PK-like)"/>
    <property type="match status" value="1"/>
</dbReference>
<comment type="caution">
    <text evidence="5">The sequence shown here is derived from an EMBL/GenBank/DDBJ whole genome shotgun (WGS) entry which is preliminary data.</text>
</comment>